<dbReference type="Gene3D" id="3.30.470.20">
    <property type="entry name" value="ATP-grasp fold, B domain"/>
    <property type="match status" value="1"/>
</dbReference>
<dbReference type="InterPro" id="IPR026455">
    <property type="entry name" value="GRASP_w_spasm"/>
</dbReference>
<dbReference type="GO" id="GO:0005737">
    <property type="term" value="C:cytoplasm"/>
    <property type="evidence" value="ECO:0007669"/>
    <property type="project" value="TreeGrafter"/>
</dbReference>
<protein>
    <submittedName>
        <fullName evidence="1">ATP-GRASP peptide maturase, grasp-with-spasm system</fullName>
    </submittedName>
</protein>
<dbReference type="SUPFAM" id="SSF56059">
    <property type="entry name" value="Glutathione synthetase ATP-binding domain-like"/>
    <property type="match status" value="1"/>
</dbReference>
<proteinExistence type="predicted"/>
<dbReference type="OrthoDB" id="583309at2"/>
<dbReference type="PANTHER" id="PTHR21621:SF0">
    <property type="entry name" value="BETA-CITRYLGLUTAMATE SYNTHASE B-RELATED"/>
    <property type="match status" value="1"/>
</dbReference>
<gene>
    <name evidence="1" type="ORF">SAMN05443633_10532</name>
</gene>
<dbReference type="GO" id="GO:0009432">
    <property type="term" value="P:SOS response"/>
    <property type="evidence" value="ECO:0007669"/>
    <property type="project" value="TreeGrafter"/>
</dbReference>
<dbReference type="AlphaFoldDB" id="A0A1M5CRU6"/>
<reference evidence="2" key="1">
    <citation type="submission" date="2016-11" db="EMBL/GenBank/DDBJ databases">
        <authorList>
            <person name="Varghese N."/>
            <person name="Submissions S."/>
        </authorList>
    </citation>
    <scope>NUCLEOTIDE SEQUENCE [LARGE SCALE GENOMIC DNA]</scope>
    <source>
        <strain evidence="2">DSM 27619</strain>
    </source>
</reference>
<dbReference type="GO" id="GO:0018169">
    <property type="term" value="F:ribosomal S6-glutamic acid ligase activity"/>
    <property type="evidence" value="ECO:0007669"/>
    <property type="project" value="TreeGrafter"/>
</dbReference>
<accession>A0A1M5CRU6</accession>
<dbReference type="EMBL" id="FQUT01000005">
    <property type="protein sequence ID" value="SHF57474.1"/>
    <property type="molecule type" value="Genomic_DNA"/>
</dbReference>
<keyword evidence="2" id="KW-1185">Reference proteome</keyword>
<evidence type="ECO:0000313" key="2">
    <source>
        <dbReference type="Proteomes" id="UP000184518"/>
    </source>
</evidence>
<dbReference type="RefSeq" id="WP_072957257.1">
    <property type="nucleotide sequence ID" value="NZ_FQUT01000005.1"/>
</dbReference>
<dbReference type="Proteomes" id="UP000184518">
    <property type="component" value="Unassembled WGS sequence"/>
</dbReference>
<organism evidence="1 2">
    <name type="scientific">Chryseobacterium arachidis</name>
    <dbReference type="NCBI Taxonomy" id="1416778"/>
    <lineage>
        <taxon>Bacteria</taxon>
        <taxon>Pseudomonadati</taxon>
        <taxon>Bacteroidota</taxon>
        <taxon>Flavobacteriia</taxon>
        <taxon>Flavobacteriales</taxon>
        <taxon>Weeksellaceae</taxon>
        <taxon>Chryseobacterium group</taxon>
        <taxon>Chryseobacterium</taxon>
    </lineage>
</organism>
<dbReference type="PANTHER" id="PTHR21621">
    <property type="entry name" value="RIBOSOMAL PROTEIN S6 MODIFICATION PROTEIN"/>
    <property type="match status" value="1"/>
</dbReference>
<evidence type="ECO:0000313" key="1">
    <source>
        <dbReference type="EMBL" id="SHF57474.1"/>
    </source>
</evidence>
<sequence length="301" mass="35559">MILIFSSKKDYTTNEVIKWLIFKKKKFIRVHDSEVFEISVINRKFFLKSARNSFYIDDITSVWFRRGGLKFKRLKYQINSINLMMDETQFLLEEYIIKTLESKKHINKQSNKRANKLLVLEKAKEVGLDVPEYFISTNTDDVKLNETITKSIAETIIVESAFEDFDGILYTHVVSKKEEDSFFPTFFQRKIEKEFEIRSFYLNGEIWSCAIISQNDEQTKVDYRLYNIEKPNRNVRYVLPREICNKISLLMKILDYNCGSIDIIKSIDGKFYFLEVNPIGQFLGISSLCNYSLEKVIADYL</sequence>
<dbReference type="NCBIfam" id="TIGR04192">
    <property type="entry name" value="GRASP_w_spasm"/>
    <property type="match status" value="1"/>
</dbReference>
<name>A0A1M5CRU6_9FLAO</name>
<dbReference type="STRING" id="1416778.SAMN05443633_10532"/>